<sequence>MVDVMRTTSTTSSRSRSSTNQNDVLVHDRDVTTTTATTPSRLESNEGDQARALHTYSTATTPSSIIRTKVTKDDTARMSRDKFELNSDRDTHDDEVSELISVMKSMQVKNPTLILLDGTLNNIDARILVDCGASHNFISEYFVKCHGIPTDTVRKMSVSVANGIKSETDKATQVITLKLNQFNDKLTAYLFPINSEAHYDLILGFPWLFKNNPNIDWQTRTMTITRDEVRHVIKSASTLSTRTKNKQNSAQNFLINASQLARCEDIYLVSVKLTQNDDTNTARNKQQIENLINEYTDVFSDEVKDLPPKRDVDHEIKLVDNTTPPFQPIHRMSPLELAELKQQLTELVEKGYIRPSKSPYGAPVLFAKKKDGSLRMCVDYRALNKITIKNKYPLPRIDEMLDQLNGAKIFSRLDLRSGYHQIRVRDDDIEKTAFRTRYGHFEFTVLPFGLTNAPPTFMRLMNSIFHEYLDVFVIIYLDDILIYSKNEEDHLKHIKIVLDLLRKHQLFAKKSKCEFGVERLEFLGHIVSPSGISVDDNKVIAVKNWPTPKDLTHVRSFVGTAGFYRRFIKSYSEIAAPLTDLMRDNTPFVWTLKQQTAFMLLKQALTSAPVLRLPDFTLPFIVVTDASMVAVGGVIMQNDGNGERPIAYESKKLNDAEIRYPVHEQEFYAIIICLRSWRCYLEGMEFTIYTDHKALEHLPTQKHLSRRIVRWVEYLQQFNYKIEYKPGRENVVADALTRLHQLSAVEGNNVDRDQHTETDWPLLIPQYLKQQTFEEDILQSTRKLIEQEAHLFIYDSSEEILYRKLIDGTTAPYVPFILRLDTVTKIHVAYGHIGSDGVYELLRNRAWWPNMKSDIKQWIKTCTKCQISTCGKIATEELHPLISVAAFHRWSLDFIGQLPLTEQGNRWILVAIDHTTKWPIAKAVPHATHEVVAKFLRDDIVMNFGCPTEIITDRGNNFTTATLESYLKVLGIKHVLTSAYHPRSNGAIERFNRLFGGMLSKYVGDKVISKWDAYIDRSLLACRVRIHHSTGKTPFYMVYGIEPKLPGDKLRPLLNDNDENDTQARIQQIQQLDKQRALVDQRLHSNANKMKIYYDKHLKHQNIALKEGEWVLIHNEQRKKFKPHWIGPYKIRKICPLGTYQLQDAHGTIKQDLVHRDMLKKAYVASTPTTFWYKQRR</sequence>
<evidence type="ECO:0000256" key="3">
    <source>
        <dbReference type="ARBA" id="ARBA00022679"/>
    </source>
</evidence>
<evidence type="ECO:0000256" key="2">
    <source>
        <dbReference type="ARBA" id="ARBA00022670"/>
    </source>
</evidence>
<dbReference type="Gene3D" id="3.30.420.10">
    <property type="entry name" value="Ribonuclease H-like superfamily/Ribonuclease H"/>
    <property type="match status" value="1"/>
</dbReference>
<dbReference type="Pfam" id="PF08284">
    <property type="entry name" value="RVP_2"/>
    <property type="match status" value="1"/>
</dbReference>
<keyword evidence="7" id="KW-0378">Hydrolase</keyword>
<dbReference type="GO" id="GO:0003964">
    <property type="term" value="F:RNA-directed DNA polymerase activity"/>
    <property type="evidence" value="ECO:0007669"/>
    <property type="project" value="UniProtKB-KW"/>
</dbReference>
<dbReference type="CDD" id="cd09274">
    <property type="entry name" value="RNase_HI_RT_Ty3"/>
    <property type="match status" value="1"/>
</dbReference>
<dbReference type="SUPFAM" id="SSF53098">
    <property type="entry name" value="Ribonuclease H-like"/>
    <property type="match status" value="1"/>
</dbReference>
<dbReference type="Pfam" id="PF00665">
    <property type="entry name" value="rve"/>
    <property type="match status" value="1"/>
</dbReference>
<dbReference type="CDD" id="cd01647">
    <property type="entry name" value="RT_LTR"/>
    <property type="match status" value="1"/>
</dbReference>
<dbReference type="InterPro" id="IPR043502">
    <property type="entry name" value="DNA/RNA_pol_sf"/>
</dbReference>
<dbReference type="Gene3D" id="3.30.70.270">
    <property type="match status" value="2"/>
</dbReference>
<dbReference type="GO" id="GO:0004519">
    <property type="term" value="F:endonuclease activity"/>
    <property type="evidence" value="ECO:0007669"/>
    <property type="project" value="UniProtKB-KW"/>
</dbReference>
<evidence type="ECO:0000256" key="6">
    <source>
        <dbReference type="ARBA" id="ARBA00022759"/>
    </source>
</evidence>
<dbReference type="EMBL" id="CAJOBA010000907">
    <property type="protein sequence ID" value="CAF3564246.1"/>
    <property type="molecule type" value="Genomic_DNA"/>
</dbReference>
<evidence type="ECO:0000259" key="11">
    <source>
        <dbReference type="PROSITE" id="PS50994"/>
    </source>
</evidence>
<dbReference type="GO" id="GO:0015074">
    <property type="term" value="P:DNA integration"/>
    <property type="evidence" value="ECO:0007669"/>
    <property type="project" value="InterPro"/>
</dbReference>
<dbReference type="FunFam" id="3.10.10.10:FF:000007">
    <property type="entry name" value="Retrovirus-related Pol polyprotein from transposon 17.6-like Protein"/>
    <property type="match status" value="1"/>
</dbReference>
<dbReference type="InterPro" id="IPR000477">
    <property type="entry name" value="RT_dom"/>
</dbReference>
<dbReference type="Pfam" id="PF17921">
    <property type="entry name" value="Integrase_H2C2"/>
    <property type="match status" value="1"/>
</dbReference>
<reference evidence="13" key="1">
    <citation type="submission" date="2021-02" db="EMBL/GenBank/DDBJ databases">
        <authorList>
            <person name="Nowell W R."/>
        </authorList>
    </citation>
    <scope>NUCLEOTIDE SEQUENCE</scope>
</reference>
<dbReference type="InterPro" id="IPR050951">
    <property type="entry name" value="Retrovirus_Pol_polyprotein"/>
</dbReference>
<accession>A0A8S2GW30</accession>
<dbReference type="InterPro" id="IPR041588">
    <property type="entry name" value="Integrase_H2C2"/>
</dbReference>
<dbReference type="Proteomes" id="UP000677228">
    <property type="component" value="Unassembled WGS sequence"/>
</dbReference>
<dbReference type="PROSITE" id="PS50994">
    <property type="entry name" value="INTEGRASE"/>
    <property type="match status" value="1"/>
</dbReference>
<evidence type="ECO:0000256" key="9">
    <source>
        <dbReference type="SAM" id="MobiDB-lite"/>
    </source>
</evidence>
<dbReference type="PANTHER" id="PTHR37984:SF5">
    <property type="entry name" value="PROTEIN NYNRIN-LIKE"/>
    <property type="match status" value="1"/>
</dbReference>
<evidence type="ECO:0000256" key="8">
    <source>
        <dbReference type="ARBA" id="ARBA00022918"/>
    </source>
</evidence>
<dbReference type="Pfam" id="PF17917">
    <property type="entry name" value="RT_RNaseH"/>
    <property type="match status" value="1"/>
</dbReference>
<dbReference type="GO" id="GO:0008233">
    <property type="term" value="F:peptidase activity"/>
    <property type="evidence" value="ECO:0007669"/>
    <property type="project" value="UniProtKB-KW"/>
</dbReference>
<name>A0A8S2GW30_9BILA</name>
<dbReference type="InterPro" id="IPR021109">
    <property type="entry name" value="Peptidase_aspartic_dom_sf"/>
</dbReference>
<dbReference type="InterPro" id="IPR043128">
    <property type="entry name" value="Rev_trsase/Diguanyl_cyclase"/>
</dbReference>
<dbReference type="EMBL" id="CAJNOK010000908">
    <property type="protein sequence ID" value="CAF0782527.1"/>
    <property type="molecule type" value="Genomic_DNA"/>
</dbReference>
<dbReference type="InterPro" id="IPR041373">
    <property type="entry name" value="RT_RNaseH"/>
</dbReference>
<dbReference type="PROSITE" id="PS50878">
    <property type="entry name" value="RT_POL"/>
    <property type="match status" value="1"/>
</dbReference>
<evidence type="ECO:0000259" key="10">
    <source>
        <dbReference type="PROSITE" id="PS50878"/>
    </source>
</evidence>
<keyword evidence="2" id="KW-0645">Protease</keyword>
<feature type="region of interest" description="Disordered" evidence="9">
    <location>
        <begin position="1"/>
        <end position="47"/>
    </location>
</feature>
<evidence type="ECO:0000256" key="7">
    <source>
        <dbReference type="ARBA" id="ARBA00022801"/>
    </source>
</evidence>
<evidence type="ECO:0000256" key="5">
    <source>
        <dbReference type="ARBA" id="ARBA00022722"/>
    </source>
</evidence>
<dbReference type="GO" id="GO:0006508">
    <property type="term" value="P:proteolysis"/>
    <property type="evidence" value="ECO:0007669"/>
    <property type="project" value="UniProtKB-KW"/>
</dbReference>
<evidence type="ECO:0000313" key="14">
    <source>
        <dbReference type="Proteomes" id="UP000682733"/>
    </source>
</evidence>
<dbReference type="GO" id="GO:0003676">
    <property type="term" value="F:nucleic acid binding"/>
    <property type="evidence" value="ECO:0007669"/>
    <property type="project" value="InterPro"/>
</dbReference>
<evidence type="ECO:0000256" key="1">
    <source>
        <dbReference type="ARBA" id="ARBA00012493"/>
    </source>
</evidence>
<evidence type="ECO:0000256" key="4">
    <source>
        <dbReference type="ARBA" id="ARBA00022695"/>
    </source>
</evidence>
<dbReference type="InterPro" id="IPR036397">
    <property type="entry name" value="RNaseH_sf"/>
</dbReference>
<dbReference type="Gene3D" id="3.10.10.10">
    <property type="entry name" value="HIV Type 1 Reverse Transcriptase, subunit A, domain 1"/>
    <property type="match status" value="1"/>
</dbReference>
<evidence type="ECO:0000313" key="13">
    <source>
        <dbReference type="EMBL" id="CAF3564246.1"/>
    </source>
</evidence>
<feature type="domain" description="Integrase catalytic" evidence="11">
    <location>
        <begin position="876"/>
        <end position="1042"/>
    </location>
</feature>
<protein>
    <recommendedName>
        <fullName evidence="1">RNA-directed DNA polymerase</fullName>
        <ecNumber evidence="1">2.7.7.49</ecNumber>
    </recommendedName>
</protein>
<dbReference type="Gene3D" id="1.10.340.70">
    <property type="match status" value="1"/>
</dbReference>
<keyword evidence="6" id="KW-0255">Endonuclease</keyword>
<dbReference type="FunFam" id="3.30.70.270:FF:000020">
    <property type="entry name" value="Transposon Tf2-6 polyprotein-like Protein"/>
    <property type="match status" value="1"/>
</dbReference>
<dbReference type="InterPro" id="IPR012337">
    <property type="entry name" value="RNaseH-like_sf"/>
</dbReference>
<dbReference type="InterPro" id="IPR001584">
    <property type="entry name" value="Integrase_cat-core"/>
</dbReference>
<keyword evidence="4" id="KW-0548">Nucleotidyltransferase</keyword>
<proteinExistence type="predicted"/>
<dbReference type="AlphaFoldDB" id="A0A8S2GW30"/>
<dbReference type="EC" id="2.7.7.49" evidence="1"/>
<dbReference type="Proteomes" id="UP000682733">
    <property type="component" value="Unassembled WGS sequence"/>
</dbReference>
<dbReference type="PANTHER" id="PTHR37984">
    <property type="entry name" value="PROTEIN CBG26694"/>
    <property type="match status" value="1"/>
</dbReference>
<organism evidence="13 14">
    <name type="scientific">Didymodactylos carnosus</name>
    <dbReference type="NCBI Taxonomy" id="1234261"/>
    <lineage>
        <taxon>Eukaryota</taxon>
        <taxon>Metazoa</taxon>
        <taxon>Spiralia</taxon>
        <taxon>Gnathifera</taxon>
        <taxon>Rotifera</taxon>
        <taxon>Eurotatoria</taxon>
        <taxon>Bdelloidea</taxon>
        <taxon>Philodinida</taxon>
        <taxon>Philodinidae</taxon>
        <taxon>Didymodactylos</taxon>
    </lineage>
</organism>
<dbReference type="SUPFAM" id="SSF50630">
    <property type="entry name" value="Acid proteases"/>
    <property type="match status" value="1"/>
</dbReference>
<feature type="compositionally biased region" description="Low complexity" evidence="9">
    <location>
        <begin position="1"/>
        <end position="19"/>
    </location>
</feature>
<keyword evidence="3" id="KW-0808">Transferase</keyword>
<dbReference type="Gene3D" id="2.40.70.10">
    <property type="entry name" value="Acid Proteases"/>
    <property type="match status" value="1"/>
</dbReference>
<dbReference type="FunFam" id="3.10.20.370:FF:000001">
    <property type="entry name" value="Retrovirus-related Pol polyprotein from transposon 17.6-like protein"/>
    <property type="match status" value="1"/>
</dbReference>
<dbReference type="SUPFAM" id="SSF56672">
    <property type="entry name" value="DNA/RNA polymerases"/>
    <property type="match status" value="1"/>
</dbReference>
<keyword evidence="8" id="KW-0695">RNA-directed DNA polymerase</keyword>
<comment type="caution">
    <text evidence="13">The sequence shown here is derived from an EMBL/GenBank/DDBJ whole genome shotgun (WGS) entry which is preliminary data.</text>
</comment>
<feature type="domain" description="Reverse transcriptase" evidence="10">
    <location>
        <begin position="348"/>
        <end position="527"/>
    </location>
</feature>
<dbReference type="Pfam" id="PF00078">
    <property type="entry name" value="RVT_1"/>
    <property type="match status" value="1"/>
</dbReference>
<evidence type="ECO:0000313" key="12">
    <source>
        <dbReference type="EMBL" id="CAF0782527.1"/>
    </source>
</evidence>
<dbReference type="CDD" id="cd00303">
    <property type="entry name" value="retropepsin_like"/>
    <property type="match status" value="1"/>
</dbReference>
<keyword evidence="5" id="KW-0540">Nuclease</keyword>
<gene>
    <name evidence="12" type="ORF">OVA965_LOCUS3689</name>
    <name evidence="13" type="ORF">TMI583_LOCUS3683</name>
</gene>
<dbReference type="FunFam" id="3.30.420.10:FF:000032">
    <property type="entry name" value="Retrovirus-related Pol polyprotein from transposon 297-like Protein"/>
    <property type="match status" value="1"/>
</dbReference>